<dbReference type="InterPro" id="IPR013210">
    <property type="entry name" value="LRR_N_plant-typ"/>
</dbReference>
<keyword evidence="6" id="KW-0808">Transferase</keyword>
<evidence type="ECO:0000256" key="4">
    <source>
        <dbReference type="ARBA" id="ARBA00009592"/>
    </source>
</evidence>
<dbReference type="Gene3D" id="3.30.200.20">
    <property type="entry name" value="Phosphorylase Kinase, domain 1"/>
    <property type="match status" value="1"/>
</dbReference>
<organism evidence="20 21">
    <name type="scientific">Trapa incisa</name>
    <dbReference type="NCBI Taxonomy" id="236973"/>
    <lineage>
        <taxon>Eukaryota</taxon>
        <taxon>Viridiplantae</taxon>
        <taxon>Streptophyta</taxon>
        <taxon>Embryophyta</taxon>
        <taxon>Tracheophyta</taxon>
        <taxon>Spermatophyta</taxon>
        <taxon>Magnoliopsida</taxon>
        <taxon>eudicotyledons</taxon>
        <taxon>Gunneridae</taxon>
        <taxon>Pentapetalae</taxon>
        <taxon>rosids</taxon>
        <taxon>malvids</taxon>
        <taxon>Myrtales</taxon>
        <taxon>Lythraceae</taxon>
        <taxon>Trapa</taxon>
    </lineage>
</organism>
<gene>
    <name evidence="20" type="ORF">SAY87_019147</name>
</gene>
<dbReference type="Pfam" id="PF08263">
    <property type="entry name" value="LRRNT_2"/>
    <property type="match status" value="1"/>
</dbReference>
<evidence type="ECO:0000313" key="20">
    <source>
        <dbReference type="EMBL" id="KAK4757846.1"/>
    </source>
</evidence>
<sequence length="1075" mass="118022">MPILDPKDHNYIFLPPSLPRVLLSSPSLKNTLAFAFTLSIDGAHTHCKMTKLPLQIVLLYVLSLPLIVISQNPSPVGDELTILLKVKQLWNSPDLLQSWTDTSSSPCGWPEVNCTAGGAVAELHLRDKNITEPIPPIICGLKSLTTLDLSWNYIPGRFPQALYNCSSLLFLDLSQNYFVGPVPDDIDRLSSLLQYLDIGGNNFSGDIPPAIGRLSNLKTLNLYQNMFNGTFPKEIGDLSNLEILGMAYNENLAPAVIPEEFGRMKKLKFLWMTRCNLIGQIPENITNMAALEQLDLSQNMLTGPIPVGLLFSLKNLKYLYLYHNRLLGQIPASVSSLGLREIDLSMNNLTGPIPAVFGNLQNLTLINLYSNRLSGEIPASIGKLPSLVNFRVFTNNLSGTLPPDFGQYSALEAFEVSSNGFTGKLPLNLCAKGVLTGVVAFSNNLTGGIPESLGSCRTLRTVQLYDNSFTGEVPLGIWTLFNLSSLMISGNLFSGNLPAKIAWNLSRIEISNNRFSGQIPPEVSSWSRLTVFKASNNLLSGNIPEELTNLSHLITLSLDGNQLSGELPSNIVSWISLTILNVSANKISGPIPAAIGSLPNLLVLDMSKNQLSGVIPPELGNLMLNTLNLSSNKLSGRIPDEFNNQAYSASFLSNPNLCANHPVINLRSCSIRSPNSEKLSPKYLALIVLLAIAVLLATVSLTMRIVRDYQKKCRSDLATWKLTSFHRLDFTEAGILSRLKDENLIGCGGSGKVYRIGIGGPGNYVAVKRIWNGKRVDAKHEKEFLAEVEILGTIRHSNIVKLLCCISSEDSKVLVYEYKENESLDRWLHRSKRKSLAVSAARSVATRDFLDWPTRLQIAVGAAQGLCYMHHDCSPPIIHRDVKSSNILLDSEFNASIADFGLAKMMADQGEAHTMSAIAGSFGYFAPEYAYTTKVNEKIDVYSFGVVLLELVTGKEPNSGDENSSLAEWAWRHFTEGKLITEALDEEIKTQSYLDDMTTVFKLGLICTSNSPASRPSMKEVLQILRKCSPSGALGGKKIGRDFDAIPLLRSATYLSSYRKSHELSEEDDSLVYIV</sequence>
<keyword evidence="21" id="KW-1185">Reference proteome</keyword>
<dbReference type="InterPro" id="IPR011009">
    <property type="entry name" value="Kinase-like_dom_sf"/>
</dbReference>
<evidence type="ECO:0000256" key="16">
    <source>
        <dbReference type="ARBA" id="ARBA00023180"/>
    </source>
</evidence>
<keyword evidence="10 17" id="KW-0547">Nucleotide-binding</keyword>
<feature type="binding site" evidence="17">
    <location>
        <position position="768"/>
    </location>
    <ligand>
        <name>ATP</name>
        <dbReference type="ChEBI" id="CHEBI:30616"/>
    </ligand>
</feature>
<evidence type="ECO:0000256" key="9">
    <source>
        <dbReference type="ARBA" id="ARBA00022737"/>
    </source>
</evidence>
<keyword evidence="8" id="KW-0732">Signal</keyword>
<evidence type="ECO:0000256" key="15">
    <source>
        <dbReference type="ARBA" id="ARBA00023170"/>
    </source>
</evidence>
<dbReference type="SUPFAM" id="SSF52058">
    <property type="entry name" value="L domain-like"/>
    <property type="match status" value="1"/>
</dbReference>
<feature type="domain" description="Protein kinase" evidence="19">
    <location>
        <begin position="739"/>
        <end position="1034"/>
    </location>
</feature>
<dbReference type="FunFam" id="3.80.10.10:FF:000077">
    <property type="entry name" value="LRR receptor-like serine/threonine-protein kinase ERL1"/>
    <property type="match status" value="1"/>
</dbReference>
<dbReference type="FunFam" id="3.80.10.10:FF:000041">
    <property type="entry name" value="LRR receptor-like serine/threonine-protein kinase ERECTA"/>
    <property type="match status" value="1"/>
</dbReference>
<dbReference type="InterPro" id="IPR032675">
    <property type="entry name" value="LRR_dom_sf"/>
</dbReference>
<evidence type="ECO:0000256" key="6">
    <source>
        <dbReference type="ARBA" id="ARBA00022679"/>
    </source>
</evidence>
<dbReference type="FunFam" id="3.80.10.10:FF:000221">
    <property type="entry name" value="Leucine-rich repeat receptor-like protein kinase PXL1"/>
    <property type="match status" value="1"/>
</dbReference>
<dbReference type="Pfam" id="PF00069">
    <property type="entry name" value="Pkinase"/>
    <property type="match status" value="1"/>
</dbReference>
<comment type="similarity">
    <text evidence="4">Belongs to the RLP family.</text>
</comment>
<keyword evidence="11" id="KW-0418">Kinase</keyword>
<evidence type="ECO:0000256" key="18">
    <source>
        <dbReference type="SAM" id="Phobius"/>
    </source>
</evidence>
<evidence type="ECO:0000256" key="11">
    <source>
        <dbReference type="ARBA" id="ARBA00022777"/>
    </source>
</evidence>
<evidence type="ECO:0000256" key="1">
    <source>
        <dbReference type="ARBA" id="ARBA00004162"/>
    </source>
</evidence>
<dbReference type="InterPro" id="IPR003591">
    <property type="entry name" value="Leu-rich_rpt_typical-subtyp"/>
</dbReference>
<dbReference type="FunFam" id="3.30.200.20:FF:000512">
    <property type="entry name" value="Receptor-like protein kinase HSL1"/>
    <property type="match status" value="1"/>
</dbReference>
<dbReference type="GO" id="GO:0005524">
    <property type="term" value="F:ATP binding"/>
    <property type="evidence" value="ECO:0007669"/>
    <property type="project" value="UniProtKB-UniRule"/>
</dbReference>
<dbReference type="FunFam" id="3.80.10.10:FF:000642">
    <property type="entry name" value="Leucine-rich receptor-like protein kinase family protein"/>
    <property type="match status" value="1"/>
</dbReference>
<keyword evidence="13 18" id="KW-1133">Transmembrane helix</keyword>
<dbReference type="Proteomes" id="UP001345219">
    <property type="component" value="Chromosome 15"/>
</dbReference>
<evidence type="ECO:0000256" key="5">
    <source>
        <dbReference type="ARBA" id="ARBA00022614"/>
    </source>
</evidence>
<dbReference type="GO" id="GO:0005886">
    <property type="term" value="C:plasma membrane"/>
    <property type="evidence" value="ECO:0007669"/>
    <property type="project" value="UniProtKB-SubCell"/>
</dbReference>
<dbReference type="GO" id="GO:0004672">
    <property type="term" value="F:protein kinase activity"/>
    <property type="evidence" value="ECO:0007669"/>
    <property type="project" value="InterPro"/>
</dbReference>
<evidence type="ECO:0000256" key="7">
    <source>
        <dbReference type="ARBA" id="ARBA00022692"/>
    </source>
</evidence>
<dbReference type="SMART" id="SM00369">
    <property type="entry name" value="LRR_TYP"/>
    <property type="match status" value="7"/>
</dbReference>
<keyword evidence="5" id="KW-0433">Leucine-rich repeat</keyword>
<dbReference type="Gene3D" id="1.10.510.10">
    <property type="entry name" value="Transferase(Phosphotransferase) domain 1"/>
    <property type="match status" value="1"/>
</dbReference>
<comment type="similarity">
    <text evidence="3">Belongs to the protein kinase superfamily. Ser/Thr protein kinase family.</text>
</comment>
<dbReference type="Gene3D" id="3.80.10.10">
    <property type="entry name" value="Ribonuclease Inhibitor"/>
    <property type="match status" value="4"/>
</dbReference>
<dbReference type="AlphaFoldDB" id="A0AAN7Q1I8"/>
<evidence type="ECO:0000256" key="3">
    <source>
        <dbReference type="ARBA" id="ARBA00008684"/>
    </source>
</evidence>
<evidence type="ECO:0000256" key="14">
    <source>
        <dbReference type="ARBA" id="ARBA00023136"/>
    </source>
</evidence>
<keyword evidence="16" id="KW-0325">Glycoprotein</keyword>
<keyword evidence="9" id="KW-0677">Repeat</keyword>
<evidence type="ECO:0000256" key="13">
    <source>
        <dbReference type="ARBA" id="ARBA00022989"/>
    </source>
</evidence>
<dbReference type="PANTHER" id="PTHR27000:SF529">
    <property type="entry name" value="RECEPTOR-LIKE PROTEIN KINASE 5"/>
    <property type="match status" value="1"/>
</dbReference>
<dbReference type="Pfam" id="PF00560">
    <property type="entry name" value="LRR_1"/>
    <property type="match status" value="7"/>
</dbReference>
<dbReference type="PANTHER" id="PTHR27000">
    <property type="entry name" value="LEUCINE-RICH REPEAT RECEPTOR-LIKE PROTEIN KINASE FAMILY PROTEIN-RELATED"/>
    <property type="match status" value="1"/>
</dbReference>
<evidence type="ECO:0000256" key="17">
    <source>
        <dbReference type="PROSITE-ProRule" id="PRU10141"/>
    </source>
</evidence>
<protein>
    <recommendedName>
        <fullName evidence="19">Protein kinase domain-containing protein</fullName>
    </recommendedName>
</protein>
<evidence type="ECO:0000256" key="8">
    <source>
        <dbReference type="ARBA" id="ARBA00022729"/>
    </source>
</evidence>
<evidence type="ECO:0000313" key="21">
    <source>
        <dbReference type="Proteomes" id="UP001345219"/>
    </source>
</evidence>
<dbReference type="InterPro" id="IPR017441">
    <property type="entry name" value="Protein_kinase_ATP_BS"/>
</dbReference>
<reference evidence="20 21" key="1">
    <citation type="journal article" date="2023" name="Hortic Res">
        <title>Pangenome of water caltrop reveals structural variations and asymmetric subgenome divergence after allopolyploidization.</title>
        <authorList>
            <person name="Zhang X."/>
            <person name="Chen Y."/>
            <person name="Wang L."/>
            <person name="Yuan Y."/>
            <person name="Fang M."/>
            <person name="Shi L."/>
            <person name="Lu R."/>
            <person name="Comes H.P."/>
            <person name="Ma Y."/>
            <person name="Chen Y."/>
            <person name="Huang G."/>
            <person name="Zhou Y."/>
            <person name="Zheng Z."/>
            <person name="Qiu Y."/>
        </authorList>
    </citation>
    <scope>NUCLEOTIDE SEQUENCE [LARGE SCALE GENOMIC DNA]</scope>
    <source>
        <tissue evidence="20">Roots</tissue>
    </source>
</reference>
<dbReference type="PROSITE" id="PS50011">
    <property type="entry name" value="PROTEIN_KINASE_DOM"/>
    <property type="match status" value="1"/>
</dbReference>
<dbReference type="PROSITE" id="PS00107">
    <property type="entry name" value="PROTEIN_KINASE_ATP"/>
    <property type="match status" value="1"/>
</dbReference>
<comment type="caution">
    <text evidence="20">The sequence shown here is derived from an EMBL/GenBank/DDBJ whole genome shotgun (WGS) entry which is preliminary data.</text>
</comment>
<evidence type="ECO:0000256" key="10">
    <source>
        <dbReference type="ARBA" id="ARBA00022741"/>
    </source>
</evidence>
<dbReference type="PROSITE" id="PS00108">
    <property type="entry name" value="PROTEIN_KINASE_ST"/>
    <property type="match status" value="1"/>
</dbReference>
<keyword evidence="12 17" id="KW-0067">ATP-binding</keyword>
<keyword evidence="15" id="KW-0675">Receptor</keyword>
<evidence type="ECO:0000256" key="12">
    <source>
        <dbReference type="ARBA" id="ARBA00022840"/>
    </source>
</evidence>
<proteinExistence type="inferred from homology"/>
<dbReference type="SUPFAM" id="SSF52047">
    <property type="entry name" value="RNI-like"/>
    <property type="match status" value="1"/>
</dbReference>
<evidence type="ECO:0000256" key="2">
    <source>
        <dbReference type="ARBA" id="ARBA00004479"/>
    </source>
</evidence>
<keyword evidence="7 18" id="KW-0812">Transmembrane</keyword>
<dbReference type="InterPro" id="IPR000719">
    <property type="entry name" value="Prot_kinase_dom"/>
</dbReference>
<comment type="subcellular location">
    <subcellularLocation>
        <location evidence="1">Cell membrane</location>
        <topology evidence="1">Single-pass membrane protein</topology>
    </subcellularLocation>
    <subcellularLocation>
        <location evidence="2">Membrane</location>
        <topology evidence="2">Single-pass type I membrane protein</topology>
    </subcellularLocation>
</comment>
<dbReference type="InterPro" id="IPR008271">
    <property type="entry name" value="Ser/Thr_kinase_AS"/>
</dbReference>
<evidence type="ECO:0000259" key="19">
    <source>
        <dbReference type="PROSITE" id="PS50011"/>
    </source>
</evidence>
<dbReference type="InterPro" id="IPR001611">
    <property type="entry name" value="Leu-rich_rpt"/>
</dbReference>
<name>A0AAN7Q1I8_9MYRT</name>
<dbReference type="Pfam" id="PF13855">
    <property type="entry name" value="LRR_8"/>
    <property type="match status" value="2"/>
</dbReference>
<dbReference type="FunFam" id="1.10.510.10:FF:000714">
    <property type="entry name" value="Kinase family with leucine-rich repeat domain-containing protein"/>
    <property type="match status" value="1"/>
</dbReference>
<accession>A0AAN7Q1I8</accession>
<feature type="transmembrane region" description="Helical" evidence="18">
    <location>
        <begin position="683"/>
        <end position="706"/>
    </location>
</feature>
<dbReference type="EMBL" id="JAXIOK010000012">
    <property type="protein sequence ID" value="KAK4757846.1"/>
    <property type="molecule type" value="Genomic_DNA"/>
</dbReference>
<dbReference type="SUPFAM" id="SSF56112">
    <property type="entry name" value="Protein kinase-like (PK-like)"/>
    <property type="match status" value="1"/>
</dbReference>
<dbReference type="SMART" id="SM00220">
    <property type="entry name" value="S_TKc"/>
    <property type="match status" value="1"/>
</dbReference>
<keyword evidence="14 18" id="KW-0472">Membrane</keyword>